<dbReference type="SUPFAM" id="SSF48371">
    <property type="entry name" value="ARM repeat"/>
    <property type="match status" value="1"/>
</dbReference>
<sequence length="67" mass="7192">MCDALGKMGARAAKEYVCIALVKATKDRESSIRQKAFQALEKIGSKAVTLHVIDAMIHGTTDKDSAV</sequence>
<feature type="non-terminal residue" evidence="1">
    <location>
        <position position="67"/>
    </location>
</feature>
<dbReference type="InterPro" id="IPR011989">
    <property type="entry name" value="ARM-like"/>
</dbReference>
<dbReference type="InterPro" id="IPR016024">
    <property type="entry name" value="ARM-type_fold"/>
</dbReference>
<protein>
    <submittedName>
        <fullName evidence="1">Uncharacterized protein</fullName>
    </submittedName>
</protein>
<accession>A0A8S3ETG4</accession>
<proteinExistence type="predicted"/>
<dbReference type="AlphaFoldDB" id="A0A8S3ETG4"/>
<organism evidence="1 2">
    <name type="scientific">Rotaria magnacalcarata</name>
    <dbReference type="NCBI Taxonomy" id="392030"/>
    <lineage>
        <taxon>Eukaryota</taxon>
        <taxon>Metazoa</taxon>
        <taxon>Spiralia</taxon>
        <taxon>Gnathifera</taxon>
        <taxon>Rotifera</taxon>
        <taxon>Eurotatoria</taxon>
        <taxon>Bdelloidea</taxon>
        <taxon>Philodinida</taxon>
        <taxon>Philodinidae</taxon>
        <taxon>Rotaria</taxon>
    </lineage>
</organism>
<dbReference type="Gene3D" id="1.25.10.10">
    <property type="entry name" value="Leucine-rich Repeat Variant"/>
    <property type="match status" value="1"/>
</dbReference>
<gene>
    <name evidence="1" type="ORF">GIL414_LOCUS61882</name>
</gene>
<evidence type="ECO:0000313" key="1">
    <source>
        <dbReference type="EMBL" id="CAF5084000.1"/>
    </source>
</evidence>
<dbReference type="Proteomes" id="UP000681720">
    <property type="component" value="Unassembled WGS sequence"/>
</dbReference>
<evidence type="ECO:0000313" key="2">
    <source>
        <dbReference type="Proteomes" id="UP000681720"/>
    </source>
</evidence>
<reference evidence="1" key="1">
    <citation type="submission" date="2021-02" db="EMBL/GenBank/DDBJ databases">
        <authorList>
            <person name="Nowell W R."/>
        </authorList>
    </citation>
    <scope>NUCLEOTIDE SEQUENCE</scope>
</reference>
<name>A0A8S3ETG4_9BILA</name>
<dbReference type="EMBL" id="CAJOBJ010245461">
    <property type="protein sequence ID" value="CAF5084000.1"/>
    <property type="molecule type" value="Genomic_DNA"/>
</dbReference>
<comment type="caution">
    <text evidence="1">The sequence shown here is derived from an EMBL/GenBank/DDBJ whole genome shotgun (WGS) entry which is preliminary data.</text>
</comment>